<comment type="caution">
    <text evidence="2">The sequence shown here is derived from an EMBL/GenBank/DDBJ whole genome shotgun (WGS) entry which is preliminary data.</text>
</comment>
<dbReference type="EMBL" id="BSDR01000001">
    <property type="protein sequence ID" value="GLI32842.1"/>
    <property type="molecule type" value="Genomic_DNA"/>
</dbReference>
<dbReference type="InterPro" id="IPR017896">
    <property type="entry name" value="4Fe4S_Fe-S-bd"/>
</dbReference>
<protein>
    <recommendedName>
        <fullName evidence="1">4Fe-4S ferredoxin-type domain-containing protein</fullName>
    </recommendedName>
</protein>
<reference evidence="2" key="1">
    <citation type="submission" date="2022-12" db="EMBL/GenBank/DDBJ databases">
        <title>Reference genome sequencing for broad-spectrum identification of bacterial and archaeal isolates by mass spectrometry.</title>
        <authorList>
            <person name="Sekiguchi Y."/>
            <person name="Tourlousse D.M."/>
        </authorList>
    </citation>
    <scope>NUCLEOTIDE SEQUENCE</scope>
    <source>
        <strain evidence="2">ASRB1</strain>
    </source>
</reference>
<evidence type="ECO:0000259" key="1">
    <source>
        <dbReference type="PROSITE" id="PS51379"/>
    </source>
</evidence>
<accession>A0A9W6CYZ3</accession>
<dbReference type="Gene3D" id="1.10.1060.10">
    <property type="entry name" value="Alpha-helical ferredoxin"/>
    <property type="match status" value="1"/>
</dbReference>
<dbReference type="GO" id="GO:0051536">
    <property type="term" value="F:iron-sulfur cluster binding"/>
    <property type="evidence" value="ECO:0007669"/>
    <property type="project" value="InterPro"/>
</dbReference>
<dbReference type="SUPFAM" id="SSF46548">
    <property type="entry name" value="alpha-helical ferredoxin"/>
    <property type="match status" value="1"/>
</dbReference>
<dbReference type="InterPro" id="IPR009051">
    <property type="entry name" value="Helical_ferredxn"/>
</dbReference>
<name>A0A9W6CYZ3_9BACT</name>
<gene>
    <name evidence="2" type="ORF">DAMNIGENAA_02750</name>
</gene>
<feature type="domain" description="4Fe-4S ferredoxin-type" evidence="1">
    <location>
        <begin position="51"/>
        <end position="80"/>
    </location>
</feature>
<dbReference type="RefSeq" id="WP_281791870.1">
    <property type="nucleotide sequence ID" value="NZ_BSDR01000001.1"/>
</dbReference>
<keyword evidence="3" id="KW-1185">Reference proteome</keyword>
<proteinExistence type="predicted"/>
<dbReference type="AlphaFoldDB" id="A0A9W6CYZ3"/>
<organism evidence="2 3">
    <name type="scientific">Desulforhabdus amnigena</name>
    <dbReference type="NCBI Taxonomy" id="40218"/>
    <lineage>
        <taxon>Bacteria</taxon>
        <taxon>Pseudomonadati</taxon>
        <taxon>Thermodesulfobacteriota</taxon>
        <taxon>Syntrophobacteria</taxon>
        <taxon>Syntrophobacterales</taxon>
        <taxon>Syntrophobacteraceae</taxon>
        <taxon>Desulforhabdus</taxon>
    </lineage>
</organism>
<evidence type="ECO:0000313" key="2">
    <source>
        <dbReference type="EMBL" id="GLI32842.1"/>
    </source>
</evidence>
<evidence type="ECO:0000313" key="3">
    <source>
        <dbReference type="Proteomes" id="UP001144372"/>
    </source>
</evidence>
<sequence>MTYERKGRYIVEFQDIPKARQHHIEIPVEERRNNYNEVELGFDEERALQEAKRCLSCRRCLGCALCWAECKTEAINFDMKDEYFDLEADTIIISAGVERPIERVNPLFGLGKNNNIITDLQLERMLSASGPSAGLVIRPHDGEIPASIAFVQSYASASPQMHRAALFLGINEAILVRRKLPGAEISLFGQDLAPFLEEQKEALKGLDRIEIREAVVSALTPAENQSLQVTVESNGTQETRTFDLVVLLTQPQISQDVKNLSKKLGLTMSYANFLAQDVTGLISTEKETLKLTAVQ</sequence>
<dbReference type="Proteomes" id="UP001144372">
    <property type="component" value="Unassembled WGS sequence"/>
</dbReference>
<dbReference type="PROSITE" id="PS51379">
    <property type="entry name" value="4FE4S_FER_2"/>
    <property type="match status" value="1"/>
</dbReference>